<reference evidence="4" key="1">
    <citation type="journal article" date="2019" name="Int. J. Syst. Evol. Microbiol.">
        <title>The Global Catalogue of Microorganisms (GCM) 10K type strain sequencing project: providing services to taxonomists for standard genome sequencing and annotation.</title>
        <authorList>
            <consortium name="The Broad Institute Genomics Platform"/>
            <consortium name="The Broad Institute Genome Sequencing Center for Infectious Disease"/>
            <person name="Wu L."/>
            <person name="Ma J."/>
        </authorList>
    </citation>
    <scope>NUCLEOTIDE SEQUENCE [LARGE SCALE GENOMIC DNA]</scope>
    <source>
        <strain evidence="4">JCM 15313</strain>
    </source>
</reference>
<evidence type="ECO:0000313" key="3">
    <source>
        <dbReference type="EMBL" id="GAA2004689.1"/>
    </source>
</evidence>
<organism evidence="3 4">
    <name type="scientific">Nocardiopsis rhodophaea</name>
    <dbReference type="NCBI Taxonomy" id="280238"/>
    <lineage>
        <taxon>Bacteria</taxon>
        <taxon>Bacillati</taxon>
        <taxon>Actinomycetota</taxon>
        <taxon>Actinomycetes</taxon>
        <taxon>Streptosporangiales</taxon>
        <taxon>Nocardiopsidaceae</taxon>
        <taxon>Nocardiopsis</taxon>
    </lineage>
</organism>
<feature type="transmembrane region" description="Helical" evidence="2">
    <location>
        <begin position="110"/>
        <end position="130"/>
    </location>
</feature>
<dbReference type="Proteomes" id="UP001501585">
    <property type="component" value="Unassembled WGS sequence"/>
</dbReference>
<keyword evidence="2" id="KW-0472">Membrane</keyword>
<dbReference type="EMBL" id="BAAAPC010000015">
    <property type="protein sequence ID" value="GAA2004689.1"/>
    <property type="molecule type" value="Genomic_DNA"/>
</dbReference>
<name>A0ABP5EV12_9ACTN</name>
<comment type="caution">
    <text evidence="3">The sequence shown here is derived from an EMBL/GenBank/DDBJ whole genome shotgun (WGS) entry which is preliminary data.</text>
</comment>
<sequence length="229" mass="24309">MNPVAPTPGSTPEGGDGSPGDQDSVAKLIEIAQRPTLGQRLISWSSRPPGRLYLPACAFVGLVLLYEDSMPGGHLPSFVIGMSGGAFLAAMGALRLGIALSVARPMIRRYWLRWITAPVIAALAIVLSVMDVPLQARVDASHDQLLHVSATANRSTAIPLNGTWSGLYPLAAVSVSDGVTRYTVQGAGLLRDSGLAYSAKELPTDVFVPGHGSVVYEHIKGNWYAWSEY</sequence>
<evidence type="ECO:0000256" key="2">
    <source>
        <dbReference type="SAM" id="Phobius"/>
    </source>
</evidence>
<feature type="transmembrane region" description="Helical" evidence="2">
    <location>
        <begin position="78"/>
        <end position="98"/>
    </location>
</feature>
<proteinExistence type="predicted"/>
<feature type="region of interest" description="Disordered" evidence="1">
    <location>
        <begin position="1"/>
        <end position="23"/>
    </location>
</feature>
<protein>
    <submittedName>
        <fullName evidence="3">Uncharacterized protein</fullName>
    </submittedName>
</protein>
<evidence type="ECO:0000313" key="4">
    <source>
        <dbReference type="Proteomes" id="UP001501585"/>
    </source>
</evidence>
<keyword evidence="4" id="KW-1185">Reference proteome</keyword>
<keyword evidence="2" id="KW-1133">Transmembrane helix</keyword>
<accession>A0ABP5EV12</accession>
<keyword evidence="2" id="KW-0812">Transmembrane</keyword>
<dbReference type="RefSeq" id="WP_344102474.1">
    <property type="nucleotide sequence ID" value="NZ_BAAAPC010000015.1"/>
</dbReference>
<gene>
    <name evidence="3" type="ORF">GCM10009799_34940</name>
</gene>
<evidence type="ECO:0000256" key="1">
    <source>
        <dbReference type="SAM" id="MobiDB-lite"/>
    </source>
</evidence>